<dbReference type="PANTHER" id="PTHR45677">
    <property type="entry name" value="GLUTAMATE DECARBOXYLASE-RELATED"/>
    <property type="match status" value="1"/>
</dbReference>
<sequence>MDVAKLEEAIQRAMAAGVRPLLVNATCGTTVLGAYDPVNAIADVCEKYGVWMHIDVNSTDAC</sequence>
<dbReference type="PANTHER" id="PTHR45677:SF8">
    <property type="entry name" value="CYSTEINE SULFINIC ACID DECARBOXYLASE"/>
    <property type="match status" value="1"/>
</dbReference>
<evidence type="ECO:0000256" key="5">
    <source>
        <dbReference type="ARBA" id="ARBA00023239"/>
    </source>
</evidence>
<evidence type="ECO:0000256" key="4">
    <source>
        <dbReference type="ARBA" id="ARBA00022898"/>
    </source>
</evidence>
<evidence type="ECO:0000313" key="7">
    <source>
        <dbReference type="EMBL" id="KAH3703194.1"/>
    </source>
</evidence>
<organism evidence="7 8">
    <name type="scientific">Dreissena polymorpha</name>
    <name type="common">Zebra mussel</name>
    <name type="synonym">Mytilus polymorpha</name>
    <dbReference type="NCBI Taxonomy" id="45954"/>
    <lineage>
        <taxon>Eukaryota</taxon>
        <taxon>Metazoa</taxon>
        <taxon>Spiralia</taxon>
        <taxon>Lophotrochozoa</taxon>
        <taxon>Mollusca</taxon>
        <taxon>Bivalvia</taxon>
        <taxon>Autobranchia</taxon>
        <taxon>Heteroconchia</taxon>
        <taxon>Euheterodonta</taxon>
        <taxon>Imparidentia</taxon>
        <taxon>Neoheterodontei</taxon>
        <taxon>Myida</taxon>
        <taxon>Dreissenoidea</taxon>
        <taxon>Dreissenidae</taxon>
        <taxon>Dreissena</taxon>
    </lineage>
</organism>
<dbReference type="Gene3D" id="3.40.640.10">
    <property type="entry name" value="Type I PLP-dependent aspartate aminotransferase-like (Major domain)"/>
    <property type="match status" value="1"/>
</dbReference>
<gene>
    <name evidence="7" type="ORF">DPMN_078225</name>
</gene>
<keyword evidence="4 6" id="KW-0663">Pyridoxal phosphate</keyword>
<dbReference type="InterPro" id="IPR015421">
    <property type="entry name" value="PyrdxlP-dep_Trfase_major"/>
</dbReference>
<dbReference type="GO" id="GO:0016831">
    <property type="term" value="F:carboxy-lyase activity"/>
    <property type="evidence" value="ECO:0007669"/>
    <property type="project" value="UniProtKB-KW"/>
</dbReference>
<dbReference type="Proteomes" id="UP000828390">
    <property type="component" value="Unassembled WGS sequence"/>
</dbReference>
<evidence type="ECO:0000256" key="2">
    <source>
        <dbReference type="ARBA" id="ARBA00009533"/>
    </source>
</evidence>
<evidence type="ECO:0000256" key="1">
    <source>
        <dbReference type="ARBA" id="ARBA00001933"/>
    </source>
</evidence>
<dbReference type="InterPro" id="IPR015424">
    <property type="entry name" value="PyrdxlP-dep_Trfase"/>
</dbReference>
<keyword evidence="3" id="KW-0210">Decarboxylase</keyword>
<comment type="caution">
    <text evidence="7">The sequence shown here is derived from an EMBL/GenBank/DDBJ whole genome shotgun (WGS) entry which is preliminary data.</text>
</comment>
<accession>A0A9D3YQT2</accession>
<dbReference type="InterPro" id="IPR002129">
    <property type="entry name" value="PyrdxlP-dep_de-COase"/>
</dbReference>
<dbReference type="Pfam" id="PF00282">
    <property type="entry name" value="Pyridoxal_deC"/>
    <property type="match status" value="1"/>
</dbReference>
<proteinExistence type="inferred from homology"/>
<dbReference type="GO" id="GO:0005737">
    <property type="term" value="C:cytoplasm"/>
    <property type="evidence" value="ECO:0007669"/>
    <property type="project" value="TreeGrafter"/>
</dbReference>
<keyword evidence="5 6" id="KW-0456">Lyase</keyword>
<comment type="similarity">
    <text evidence="2 6">Belongs to the group II decarboxylase family.</text>
</comment>
<evidence type="ECO:0000313" key="8">
    <source>
        <dbReference type="Proteomes" id="UP000828390"/>
    </source>
</evidence>
<dbReference type="AlphaFoldDB" id="A0A9D3YQT2"/>
<reference evidence="7" key="2">
    <citation type="submission" date="2020-11" db="EMBL/GenBank/DDBJ databases">
        <authorList>
            <person name="McCartney M.A."/>
            <person name="Auch B."/>
            <person name="Kono T."/>
            <person name="Mallez S."/>
            <person name="Becker A."/>
            <person name="Gohl D.M."/>
            <person name="Silverstein K.A.T."/>
            <person name="Koren S."/>
            <person name="Bechman K.B."/>
            <person name="Herman A."/>
            <person name="Abrahante J.E."/>
            <person name="Garbe J."/>
        </authorList>
    </citation>
    <scope>NUCLEOTIDE SEQUENCE</scope>
    <source>
        <strain evidence="7">Duluth1</strain>
        <tissue evidence="7">Whole animal</tissue>
    </source>
</reference>
<dbReference type="SUPFAM" id="SSF53383">
    <property type="entry name" value="PLP-dependent transferases"/>
    <property type="match status" value="1"/>
</dbReference>
<evidence type="ECO:0000256" key="6">
    <source>
        <dbReference type="RuleBase" id="RU000382"/>
    </source>
</evidence>
<evidence type="ECO:0000256" key="3">
    <source>
        <dbReference type="ARBA" id="ARBA00022793"/>
    </source>
</evidence>
<dbReference type="EMBL" id="JAIWYP010000015">
    <property type="protein sequence ID" value="KAH3703194.1"/>
    <property type="molecule type" value="Genomic_DNA"/>
</dbReference>
<name>A0A9D3YQT2_DREPO</name>
<protein>
    <submittedName>
        <fullName evidence="7">Uncharacterized protein</fullName>
    </submittedName>
</protein>
<comment type="cofactor">
    <cofactor evidence="1 6">
        <name>pyridoxal 5'-phosphate</name>
        <dbReference type="ChEBI" id="CHEBI:597326"/>
    </cofactor>
</comment>
<dbReference type="GO" id="GO:0030170">
    <property type="term" value="F:pyridoxal phosphate binding"/>
    <property type="evidence" value="ECO:0007669"/>
    <property type="project" value="InterPro"/>
</dbReference>
<dbReference type="GO" id="GO:0019752">
    <property type="term" value="P:carboxylic acid metabolic process"/>
    <property type="evidence" value="ECO:0007669"/>
    <property type="project" value="InterPro"/>
</dbReference>
<keyword evidence="8" id="KW-1185">Reference proteome</keyword>
<reference evidence="7" key="1">
    <citation type="journal article" date="2019" name="bioRxiv">
        <title>The Genome of the Zebra Mussel, Dreissena polymorpha: A Resource for Invasive Species Research.</title>
        <authorList>
            <person name="McCartney M.A."/>
            <person name="Auch B."/>
            <person name="Kono T."/>
            <person name="Mallez S."/>
            <person name="Zhang Y."/>
            <person name="Obille A."/>
            <person name="Becker A."/>
            <person name="Abrahante J.E."/>
            <person name="Garbe J."/>
            <person name="Badalamenti J.P."/>
            <person name="Herman A."/>
            <person name="Mangelson H."/>
            <person name="Liachko I."/>
            <person name="Sullivan S."/>
            <person name="Sone E.D."/>
            <person name="Koren S."/>
            <person name="Silverstein K.A.T."/>
            <person name="Beckman K.B."/>
            <person name="Gohl D.M."/>
        </authorList>
    </citation>
    <scope>NUCLEOTIDE SEQUENCE</scope>
    <source>
        <strain evidence="7">Duluth1</strain>
        <tissue evidence="7">Whole animal</tissue>
    </source>
</reference>